<gene>
    <name evidence="1" type="ORF">RsTaC01_0205</name>
</gene>
<protein>
    <submittedName>
        <fullName evidence="1">Uncharacterized protein</fullName>
    </submittedName>
</protein>
<dbReference type="AlphaFoldDB" id="A0AA48KZ25"/>
<organism evidence="1">
    <name type="scientific">Candidatus Paraimprobicoccus trichonymphae</name>
    <dbReference type="NCBI Taxonomy" id="3033793"/>
    <lineage>
        <taxon>Bacteria</taxon>
        <taxon>Bacillati</taxon>
        <taxon>Bacillota</taxon>
        <taxon>Clostridia</taxon>
        <taxon>Candidatus Paraimprobicoccus</taxon>
    </lineage>
</organism>
<proteinExistence type="predicted"/>
<dbReference type="EMBL" id="AP027925">
    <property type="protein sequence ID" value="BED92472.1"/>
    <property type="molecule type" value="Genomic_DNA"/>
</dbReference>
<name>A0AA48KZ25_9FIRM</name>
<accession>A0AA48KZ25</accession>
<dbReference type="KEGG" id="ptrh:RsTaC01_0205"/>
<reference evidence="1" key="1">
    <citation type="journal article" date="2023" name="ISME J.">
        <title>Emergence of putative energy parasites within Clostridia revealed by genome analysis of a novel endosymbiotic clade.</title>
        <authorList>
            <person name="Takahashi K."/>
            <person name="Kuwahara H."/>
            <person name="Horikawa Y."/>
            <person name="Izawa K."/>
            <person name="Kato D."/>
            <person name="Inagaki T."/>
            <person name="Yuki M."/>
            <person name="Ohkuma M."/>
            <person name="Hongoh Y."/>
        </authorList>
    </citation>
    <scope>NUCLEOTIDE SEQUENCE</scope>
    <source>
        <strain evidence="1">RsTa-C01</strain>
    </source>
</reference>
<dbReference type="Proteomes" id="UP001335720">
    <property type="component" value="Chromosome"/>
</dbReference>
<evidence type="ECO:0000313" key="1">
    <source>
        <dbReference type="EMBL" id="BED92472.1"/>
    </source>
</evidence>
<sequence length="144" mass="16919">MNLCIVRCNFGARNEKGNLFQRNSKTCIGVGVDTVLTTIAEISVCKYCFRDDFFSENEVEKFLKEETDFKKFRVISTYMCTKTEKELYVVKFGDMVGTKKEKSFIFFRPENNLNVKWILVEENGKQKYFILDTDLESVNYEISF</sequence>